<dbReference type="PANTHER" id="PTHR43798">
    <property type="entry name" value="MONOACYLGLYCEROL LIPASE"/>
    <property type="match status" value="1"/>
</dbReference>
<dbReference type="OrthoDB" id="8119704at2759"/>
<dbReference type="InterPro" id="IPR029058">
    <property type="entry name" value="AB_hydrolase_fold"/>
</dbReference>
<dbReference type="AlphaFoldDB" id="M3A0X9"/>
<dbReference type="EMBL" id="KB446557">
    <property type="protein sequence ID" value="EME84794.1"/>
    <property type="molecule type" value="Genomic_DNA"/>
</dbReference>
<dbReference type="Proteomes" id="UP000016932">
    <property type="component" value="Unassembled WGS sequence"/>
</dbReference>
<reference evidence="2 3" key="1">
    <citation type="journal article" date="2012" name="PLoS Pathog.">
        <title>Diverse lifestyles and strategies of plant pathogenesis encoded in the genomes of eighteen Dothideomycetes fungi.</title>
        <authorList>
            <person name="Ohm R.A."/>
            <person name="Feau N."/>
            <person name="Henrissat B."/>
            <person name="Schoch C.L."/>
            <person name="Horwitz B.A."/>
            <person name="Barry K.W."/>
            <person name="Condon B.J."/>
            <person name="Copeland A.C."/>
            <person name="Dhillon B."/>
            <person name="Glaser F."/>
            <person name="Hesse C.N."/>
            <person name="Kosti I."/>
            <person name="LaButti K."/>
            <person name="Lindquist E.A."/>
            <person name="Lucas S."/>
            <person name="Salamov A.A."/>
            <person name="Bradshaw R.E."/>
            <person name="Ciuffetti L."/>
            <person name="Hamelin R.C."/>
            <person name="Kema G.H.J."/>
            <person name="Lawrence C."/>
            <person name="Scott J.A."/>
            <person name="Spatafora J.W."/>
            <person name="Turgeon B.G."/>
            <person name="de Wit P.J.G.M."/>
            <person name="Zhong S."/>
            <person name="Goodwin S.B."/>
            <person name="Grigoriev I.V."/>
        </authorList>
    </citation>
    <scope>NUCLEOTIDE SEQUENCE [LARGE SCALE GENOMIC DNA]</scope>
    <source>
        <strain evidence="2 3">CIRAD86</strain>
    </source>
</reference>
<dbReference type="Pfam" id="PF12697">
    <property type="entry name" value="Abhydrolase_6"/>
    <property type="match status" value="1"/>
</dbReference>
<keyword evidence="3" id="KW-1185">Reference proteome</keyword>
<dbReference type="RefSeq" id="XP_007925379.1">
    <property type="nucleotide sequence ID" value="XM_007927188.1"/>
</dbReference>
<proteinExistence type="predicted"/>
<dbReference type="GO" id="GO:0016020">
    <property type="term" value="C:membrane"/>
    <property type="evidence" value="ECO:0007669"/>
    <property type="project" value="TreeGrafter"/>
</dbReference>
<dbReference type="PRINTS" id="PR00111">
    <property type="entry name" value="ABHYDROLASE"/>
</dbReference>
<name>M3A0X9_PSEFD</name>
<dbReference type="eggNOG" id="ENOG502SR70">
    <property type="taxonomic scope" value="Eukaryota"/>
</dbReference>
<evidence type="ECO:0000313" key="2">
    <source>
        <dbReference type="EMBL" id="EME84794.1"/>
    </source>
</evidence>
<dbReference type="PANTHER" id="PTHR43798:SF33">
    <property type="entry name" value="HYDROLASE, PUTATIVE (AFU_ORTHOLOGUE AFUA_2G14860)-RELATED"/>
    <property type="match status" value="1"/>
</dbReference>
<dbReference type="InterPro" id="IPR050266">
    <property type="entry name" value="AB_hydrolase_sf"/>
</dbReference>
<gene>
    <name evidence="2" type="ORF">MYCFIDRAFT_152983</name>
</gene>
<dbReference type="HOGENOM" id="CLU_057358_0_0_1"/>
<dbReference type="KEGG" id="pfj:MYCFIDRAFT_152983"/>
<feature type="domain" description="AB hydrolase-1" evidence="1">
    <location>
        <begin position="28"/>
        <end position="255"/>
    </location>
</feature>
<dbReference type="VEuPathDB" id="FungiDB:MYCFIDRAFT_152983"/>
<organism evidence="2 3">
    <name type="scientific">Pseudocercospora fijiensis (strain CIRAD86)</name>
    <name type="common">Black leaf streak disease fungus</name>
    <name type="synonym">Mycosphaerella fijiensis</name>
    <dbReference type="NCBI Taxonomy" id="383855"/>
    <lineage>
        <taxon>Eukaryota</taxon>
        <taxon>Fungi</taxon>
        <taxon>Dikarya</taxon>
        <taxon>Ascomycota</taxon>
        <taxon>Pezizomycotina</taxon>
        <taxon>Dothideomycetes</taxon>
        <taxon>Dothideomycetidae</taxon>
        <taxon>Mycosphaerellales</taxon>
        <taxon>Mycosphaerellaceae</taxon>
        <taxon>Pseudocercospora</taxon>
    </lineage>
</organism>
<protein>
    <recommendedName>
        <fullName evidence="1">AB hydrolase-1 domain-containing protein</fullName>
    </recommendedName>
</protein>
<dbReference type="InterPro" id="IPR000073">
    <property type="entry name" value="AB_hydrolase_1"/>
</dbReference>
<dbReference type="GeneID" id="19331667"/>
<dbReference type="STRING" id="383855.M3A0X9"/>
<accession>M3A0X9</accession>
<evidence type="ECO:0000259" key="1">
    <source>
        <dbReference type="Pfam" id="PF12697"/>
    </source>
</evidence>
<dbReference type="SUPFAM" id="SSF53474">
    <property type="entry name" value="alpha/beta-Hydrolases"/>
    <property type="match status" value="1"/>
</dbReference>
<evidence type="ECO:0000313" key="3">
    <source>
        <dbReference type="Proteomes" id="UP000016932"/>
    </source>
</evidence>
<sequence length="273" mass="30604">MEDNAPAKETATEQLAYDTFNPDRTETILFIHGAFGSAVDWDLVTPHLKEQHLLLPDLPSHGRSHKIKPFSLDYAADLLADLIKRIAHDQKTYVIGHSLGASVAIRLATRYPNLVHLVLVSGVCKLPRSWSTPYLPRAVWLNARVEYAIPRAGTRWLVDGTDLKRPNLSRVDMELAREIFADSLSSDADQWPCSWPAKTLIVAATKRGTVPSNDSVEVAKKMAEIGRESNPDTLAIEHPLMRHPWTRQDPALFAELVKAWLEDKPFSADFKTL</sequence>
<dbReference type="Gene3D" id="3.40.50.1820">
    <property type="entry name" value="alpha/beta hydrolase"/>
    <property type="match status" value="1"/>
</dbReference>